<dbReference type="Gene3D" id="3.40.630.190">
    <property type="entry name" value="LCP protein"/>
    <property type="match status" value="1"/>
</dbReference>
<proteinExistence type="inferred from homology"/>
<dbReference type="AlphaFoldDB" id="A0A3N2ASH3"/>
<reference evidence="3 4" key="1">
    <citation type="submission" date="2018-11" db="EMBL/GenBank/DDBJ databases">
        <title>Sequencing the genomes of 1000 actinobacteria strains.</title>
        <authorList>
            <person name="Klenk H.-P."/>
        </authorList>
    </citation>
    <scope>NUCLEOTIDE SEQUENCE [LARGE SCALE GENOMIC DNA]</scope>
    <source>
        <strain evidence="3 4">DSM 9580</strain>
    </source>
</reference>
<name>A0A3N2ASH3_9MICO</name>
<organism evidence="3 4">
    <name type="scientific">Agrococcus jenensis</name>
    <dbReference type="NCBI Taxonomy" id="46353"/>
    <lineage>
        <taxon>Bacteria</taxon>
        <taxon>Bacillati</taxon>
        <taxon>Actinomycetota</taxon>
        <taxon>Actinomycetes</taxon>
        <taxon>Micrococcales</taxon>
        <taxon>Microbacteriaceae</taxon>
        <taxon>Agrococcus</taxon>
    </lineage>
</organism>
<dbReference type="Pfam" id="PF03816">
    <property type="entry name" value="LytR_cpsA_psr"/>
    <property type="match status" value="1"/>
</dbReference>
<dbReference type="InterPro" id="IPR050922">
    <property type="entry name" value="LytR/CpsA/Psr_CW_biosynth"/>
</dbReference>
<dbReference type="Proteomes" id="UP000275456">
    <property type="component" value="Unassembled WGS sequence"/>
</dbReference>
<dbReference type="PANTHER" id="PTHR33392:SF6">
    <property type="entry name" value="POLYISOPRENYL-TEICHOIC ACID--PEPTIDOGLYCAN TEICHOIC ACID TRANSFERASE TAGU"/>
    <property type="match status" value="1"/>
</dbReference>
<evidence type="ECO:0000313" key="3">
    <source>
        <dbReference type="EMBL" id="ROR65950.1"/>
    </source>
</evidence>
<accession>A0A3N2ASH3</accession>
<gene>
    <name evidence="3" type="ORF">EDD26_1324</name>
</gene>
<protein>
    <submittedName>
        <fullName evidence="3">LytR family transcriptional attenuator</fullName>
    </submittedName>
</protein>
<dbReference type="InterPro" id="IPR004474">
    <property type="entry name" value="LytR_CpsA_psr"/>
</dbReference>
<dbReference type="NCBIfam" id="TIGR00350">
    <property type="entry name" value="lytR_cpsA_psr"/>
    <property type="match status" value="1"/>
</dbReference>
<dbReference type="PANTHER" id="PTHR33392">
    <property type="entry name" value="POLYISOPRENYL-TEICHOIC ACID--PEPTIDOGLYCAN TEICHOIC ACID TRANSFERASE TAGU"/>
    <property type="match status" value="1"/>
</dbReference>
<evidence type="ECO:0000256" key="1">
    <source>
        <dbReference type="ARBA" id="ARBA00006068"/>
    </source>
</evidence>
<feature type="domain" description="Cell envelope-related transcriptional attenuator" evidence="2">
    <location>
        <begin position="77"/>
        <end position="218"/>
    </location>
</feature>
<dbReference type="EMBL" id="RKHJ01000001">
    <property type="protein sequence ID" value="ROR65950.1"/>
    <property type="molecule type" value="Genomic_DNA"/>
</dbReference>
<comment type="similarity">
    <text evidence="1">Belongs to the LytR/CpsA/Psr (LCP) family.</text>
</comment>
<keyword evidence="4" id="KW-1185">Reference proteome</keyword>
<sequence>MSIVGVIVLALLAGIGWYFLRINPSVQQVETIETAFPEESLRPTQQATESGSPINVLLLGSDARASDGSLLTSLGDRADTIMVAHIPPDRETVQIMSIMRDSWVDIPGHGTQKVNAALALGGVPLMVQTVEGIIDQRIDHIAVIDFEGFKGLTEALGGVTLQNDIAFSDRGYDFPAGEITVSGDEALAYVRARYPFADGDYQRSHNQRALLRGAIEQMMTRENLTNPERMANLLATVTPHLATSDTFSLPDALGLGPQLAQLDSTRIQSFTMPTLGTGMEGDQSVVYVNWEGLEEIREAFDQDSMSTFEPAAER</sequence>
<evidence type="ECO:0000313" key="4">
    <source>
        <dbReference type="Proteomes" id="UP000275456"/>
    </source>
</evidence>
<evidence type="ECO:0000259" key="2">
    <source>
        <dbReference type="Pfam" id="PF03816"/>
    </source>
</evidence>
<comment type="caution">
    <text evidence="3">The sequence shown here is derived from an EMBL/GenBank/DDBJ whole genome shotgun (WGS) entry which is preliminary data.</text>
</comment>